<dbReference type="Gene3D" id="1.10.1240.10">
    <property type="entry name" value="Methionine synthase domain"/>
    <property type="match status" value="1"/>
</dbReference>
<accession>X1EAJ0</accession>
<dbReference type="Pfam" id="PF02607">
    <property type="entry name" value="B12-binding_2"/>
    <property type="match status" value="1"/>
</dbReference>
<gene>
    <name evidence="2" type="ORF">S01H4_60154</name>
</gene>
<dbReference type="SMART" id="SM01018">
    <property type="entry name" value="B12-binding_2"/>
    <property type="match status" value="1"/>
</dbReference>
<feature type="domain" description="B12-binding N-terminal" evidence="1">
    <location>
        <begin position="1"/>
        <end position="91"/>
    </location>
</feature>
<dbReference type="InterPro" id="IPR003759">
    <property type="entry name" value="Cbl-bd_cap"/>
</dbReference>
<dbReference type="EMBL" id="BART01035404">
    <property type="protein sequence ID" value="GAH14159.1"/>
    <property type="molecule type" value="Genomic_DNA"/>
</dbReference>
<organism evidence="2">
    <name type="scientific">marine sediment metagenome</name>
    <dbReference type="NCBI Taxonomy" id="412755"/>
    <lineage>
        <taxon>unclassified sequences</taxon>
        <taxon>metagenomes</taxon>
        <taxon>ecological metagenomes</taxon>
    </lineage>
</organism>
<dbReference type="InterPro" id="IPR036594">
    <property type="entry name" value="Meth_synthase_dom"/>
</dbReference>
<protein>
    <recommendedName>
        <fullName evidence="1">B12-binding N-terminal domain-containing protein</fullName>
    </recommendedName>
</protein>
<proteinExistence type="predicted"/>
<feature type="non-terminal residue" evidence="2">
    <location>
        <position position="105"/>
    </location>
</feature>
<sequence>MTNTKTLEDLKVAVLEGDDDLARELAEKSLKEGIDPNKVMNEGIIPGIVAAGELWKTNDYFQTDIILCAEAFRLAMEIVEPKLSSGDLGTSGTIVIGTLSPTAND</sequence>
<dbReference type="AlphaFoldDB" id="X1EAJ0"/>
<dbReference type="PROSITE" id="PS51337">
    <property type="entry name" value="B12_BINDING_NTER"/>
    <property type="match status" value="1"/>
</dbReference>
<name>X1EAJ0_9ZZZZ</name>
<evidence type="ECO:0000259" key="1">
    <source>
        <dbReference type="PROSITE" id="PS51337"/>
    </source>
</evidence>
<comment type="caution">
    <text evidence="2">The sequence shown here is derived from an EMBL/GenBank/DDBJ whole genome shotgun (WGS) entry which is preliminary data.</text>
</comment>
<dbReference type="SUPFAM" id="SSF47644">
    <property type="entry name" value="Methionine synthase domain"/>
    <property type="match status" value="1"/>
</dbReference>
<reference evidence="2" key="1">
    <citation type="journal article" date="2014" name="Front. Microbiol.">
        <title>High frequency of phylogenetically diverse reductive dehalogenase-homologous genes in deep subseafloor sedimentary metagenomes.</title>
        <authorList>
            <person name="Kawai M."/>
            <person name="Futagami T."/>
            <person name="Toyoda A."/>
            <person name="Takaki Y."/>
            <person name="Nishi S."/>
            <person name="Hori S."/>
            <person name="Arai W."/>
            <person name="Tsubouchi T."/>
            <person name="Morono Y."/>
            <person name="Uchiyama I."/>
            <person name="Ito T."/>
            <person name="Fujiyama A."/>
            <person name="Inagaki F."/>
            <person name="Takami H."/>
        </authorList>
    </citation>
    <scope>NUCLEOTIDE SEQUENCE</scope>
    <source>
        <strain evidence="2">Expedition CK06-06</strain>
    </source>
</reference>
<evidence type="ECO:0000313" key="2">
    <source>
        <dbReference type="EMBL" id="GAH14159.1"/>
    </source>
</evidence>